<evidence type="ECO:0000313" key="1">
    <source>
        <dbReference type="EMBL" id="QHT21701.1"/>
    </source>
</evidence>
<proteinExistence type="predicted"/>
<dbReference type="EMBL" id="MN739696">
    <property type="protein sequence ID" value="QHT21701.1"/>
    <property type="molecule type" value="Genomic_DNA"/>
</dbReference>
<organism evidence="1">
    <name type="scientific">viral metagenome</name>
    <dbReference type="NCBI Taxonomy" id="1070528"/>
    <lineage>
        <taxon>unclassified sequences</taxon>
        <taxon>metagenomes</taxon>
        <taxon>organismal metagenomes</taxon>
    </lineage>
</organism>
<accession>A0A6C0DZC3</accession>
<name>A0A6C0DZC3_9ZZZZ</name>
<protein>
    <recommendedName>
        <fullName evidence="2">Protein kinase domain-containing protein</fullName>
    </recommendedName>
</protein>
<dbReference type="AlphaFoldDB" id="A0A6C0DZC3"/>
<sequence length="374" mass="44473">MSYINHKANYAFLTNNYALEGGKKNNKCSIDETDNVLFGDGGSSAIIIITKEKKVYKIFTLYDFMPDIDLKKNIKEKNIRVDNEINIYKYLTKKVIKPKISQHIVKYISSHSCTDAKSLFKKCPQSYNEFLKLSKEQKTKMCNMYFRGHPSRKLNSEYKVIEIEHCNYSCADFIKDVSKLPEILMEKYLDIFFFQIIHTIMSIQKVFPYFTHNDLFMRNILGTREKDNGNYYTYKFNKNTYYVPQKIFYPKINDFGMTNLNEKYKDVKLYKSEYKDIYNIIFDIYNGGNLGATSLTELCKENPDKLKFLKMYFSNYFNVNVIDNYKENASQAMNWDWNNILDDEFMKTIEMKNPIELLNNYFHNIFNKINEKLS</sequence>
<reference evidence="1" key="1">
    <citation type="journal article" date="2020" name="Nature">
        <title>Giant virus diversity and host interactions through global metagenomics.</title>
        <authorList>
            <person name="Schulz F."/>
            <person name="Roux S."/>
            <person name="Paez-Espino D."/>
            <person name="Jungbluth S."/>
            <person name="Walsh D.A."/>
            <person name="Denef V.J."/>
            <person name="McMahon K.D."/>
            <person name="Konstantinidis K.T."/>
            <person name="Eloe-Fadrosh E.A."/>
            <person name="Kyrpides N.C."/>
            <person name="Woyke T."/>
        </authorList>
    </citation>
    <scope>NUCLEOTIDE SEQUENCE</scope>
    <source>
        <strain evidence="1">GVMAG-M-3300023179-103</strain>
    </source>
</reference>
<evidence type="ECO:0008006" key="2">
    <source>
        <dbReference type="Google" id="ProtNLM"/>
    </source>
</evidence>